<dbReference type="EMBL" id="SRLH01000009">
    <property type="protein sequence ID" value="TGD56727.1"/>
    <property type="molecule type" value="Genomic_DNA"/>
</dbReference>
<sequence>MKKKAIIIIVLIAVLGFWGYSYIYKSHRDFAGENPIDVTSVDELTEAFKKDEANANKMYLDKVIQVKGKVTQVDQAQNTATIDGKLFSAFQKEDFKGIKMDEEVLVKGRFIGYDDLLEECKMDNCIIE</sequence>
<organism evidence="1 2">
    <name type="scientific">Flavobacterium humi</name>
    <dbReference type="NCBI Taxonomy" id="2562683"/>
    <lineage>
        <taxon>Bacteria</taxon>
        <taxon>Pseudomonadati</taxon>
        <taxon>Bacteroidota</taxon>
        <taxon>Flavobacteriia</taxon>
        <taxon>Flavobacteriales</taxon>
        <taxon>Flavobacteriaceae</taxon>
        <taxon>Flavobacterium</taxon>
    </lineage>
</organism>
<reference evidence="1 2" key="1">
    <citation type="submission" date="2019-04" db="EMBL/GenBank/DDBJ databases">
        <title>Flavobacterium sp. strain DS2-A Genome sequencing and assembly.</title>
        <authorList>
            <person name="Kim I."/>
        </authorList>
    </citation>
    <scope>NUCLEOTIDE SEQUENCE [LARGE SCALE GENOMIC DNA]</scope>
    <source>
        <strain evidence="1 2">DS2-A</strain>
    </source>
</reference>
<evidence type="ECO:0008006" key="3">
    <source>
        <dbReference type="Google" id="ProtNLM"/>
    </source>
</evidence>
<comment type="caution">
    <text evidence="1">The sequence shown here is derived from an EMBL/GenBank/DDBJ whole genome shotgun (WGS) entry which is preliminary data.</text>
</comment>
<dbReference type="InterPro" id="IPR024422">
    <property type="entry name" value="Protein_unknown_function_OB"/>
</dbReference>
<dbReference type="Pfam" id="PF12869">
    <property type="entry name" value="tRNA_anti-like"/>
    <property type="match status" value="1"/>
</dbReference>
<accession>A0A4Z0L6D0</accession>
<dbReference type="RefSeq" id="WP_135527500.1">
    <property type="nucleotide sequence ID" value="NZ_SRLH01000009.1"/>
</dbReference>
<name>A0A4Z0L6D0_9FLAO</name>
<protein>
    <recommendedName>
        <fullName evidence="3">tRNA_anti-like</fullName>
    </recommendedName>
</protein>
<proteinExistence type="predicted"/>
<dbReference type="OrthoDB" id="1449127at2"/>
<dbReference type="AlphaFoldDB" id="A0A4Z0L6D0"/>
<dbReference type="Proteomes" id="UP000297407">
    <property type="component" value="Unassembled WGS sequence"/>
</dbReference>
<evidence type="ECO:0000313" key="1">
    <source>
        <dbReference type="EMBL" id="TGD56727.1"/>
    </source>
</evidence>
<gene>
    <name evidence="1" type="ORF">E4635_14895</name>
</gene>
<evidence type="ECO:0000313" key="2">
    <source>
        <dbReference type="Proteomes" id="UP000297407"/>
    </source>
</evidence>
<keyword evidence="2" id="KW-1185">Reference proteome</keyword>